<reference evidence="7 9" key="4">
    <citation type="submission" date="2023-02" db="EMBL/GenBank/DDBJ databases">
        <title>Comparative genome analysis of Eubacterium limosum species.</title>
        <authorList>
            <person name="Bak J.E."/>
        </authorList>
    </citation>
    <scope>NUCLEOTIDE SEQUENCE [LARGE SCALE GENOMIC DNA]</scope>
    <source>
        <strain evidence="7 9">KGMB01548</strain>
    </source>
</reference>
<dbReference type="Gene3D" id="3.40.50.2300">
    <property type="match status" value="1"/>
</dbReference>
<accession>A0AAC9W2B2</accession>
<dbReference type="InterPro" id="IPR001789">
    <property type="entry name" value="Sig_transdc_resp-reg_receiver"/>
</dbReference>
<dbReference type="SMART" id="SM00448">
    <property type="entry name" value="REC"/>
    <property type="match status" value="1"/>
</dbReference>
<evidence type="ECO:0000256" key="3">
    <source>
        <dbReference type="ARBA" id="ARBA00024867"/>
    </source>
</evidence>
<dbReference type="PROSITE" id="PS50110">
    <property type="entry name" value="RESPONSE_REGULATORY"/>
    <property type="match status" value="1"/>
</dbReference>
<dbReference type="InterPro" id="IPR050595">
    <property type="entry name" value="Bact_response_regulator"/>
</dbReference>
<gene>
    <name evidence="6" type="ORF">B2M23_04965</name>
    <name evidence="7" type="ORF">PTZ04_15965</name>
</gene>
<dbReference type="PANTHER" id="PTHR44591:SF3">
    <property type="entry name" value="RESPONSE REGULATORY DOMAIN-CONTAINING PROTEIN"/>
    <property type="match status" value="1"/>
</dbReference>
<dbReference type="Pfam" id="PF00072">
    <property type="entry name" value="Response_reg"/>
    <property type="match status" value="1"/>
</dbReference>
<evidence type="ECO:0000313" key="6">
    <source>
        <dbReference type="EMBL" id="ARD64931.1"/>
    </source>
</evidence>
<evidence type="ECO:0000313" key="7">
    <source>
        <dbReference type="EMBL" id="MDE1471754.1"/>
    </source>
</evidence>
<protein>
    <recommendedName>
        <fullName evidence="1">Stage 0 sporulation protein A homolog</fullName>
    </recommendedName>
</protein>
<feature type="domain" description="Response regulatory" evidence="5">
    <location>
        <begin position="4"/>
        <end position="119"/>
    </location>
</feature>
<evidence type="ECO:0000259" key="5">
    <source>
        <dbReference type="PROSITE" id="PS50110"/>
    </source>
</evidence>
<dbReference type="KEGG" id="elim:B2M23_04965"/>
<organism evidence="6 8">
    <name type="scientific">Eubacterium limosum</name>
    <dbReference type="NCBI Taxonomy" id="1736"/>
    <lineage>
        <taxon>Bacteria</taxon>
        <taxon>Bacillati</taxon>
        <taxon>Bacillota</taxon>
        <taxon>Clostridia</taxon>
        <taxon>Eubacteriales</taxon>
        <taxon>Eubacteriaceae</taxon>
        <taxon>Eubacterium</taxon>
    </lineage>
</organism>
<keyword evidence="2 4" id="KW-0597">Phosphoprotein</keyword>
<proteinExistence type="predicted"/>
<evidence type="ECO:0000313" key="9">
    <source>
        <dbReference type="Proteomes" id="UP001215087"/>
    </source>
</evidence>
<dbReference type="EMBL" id="JAQSVD010000010">
    <property type="protein sequence ID" value="MDE1471754.1"/>
    <property type="molecule type" value="Genomic_DNA"/>
</dbReference>
<feature type="modified residue" description="4-aspartylphosphate" evidence="4">
    <location>
        <position position="54"/>
    </location>
</feature>
<dbReference type="GO" id="GO:0000160">
    <property type="term" value="P:phosphorelay signal transduction system"/>
    <property type="evidence" value="ECO:0007669"/>
    <property type="project" value="InterPro"/>
</dbReference>
<dbReference type="Proteomes" id="UP000192391">
    <property type="component" value="Chromosome"/>
</dbReference>
<dbReference type="Proteomes" id="UP001215087">
    <property type="component" value="Unassembled WGS sequence"/>
</dbReference>
<reference evidence="8" key="2">
    <citation type="journal article" date="2017" name="Sci. Rep.">
        <title>Determination of the Genome and Primary Transcriptome of Syngas Fermenting Eubacterium limosum ATCC 8486.</title>
        <authorList>
            <person name="Song Y."/>
            <person name="Shin J."/>
            <person name="Jeong Y."/>
            <person name="Jin S."/>
            <person name="Lee J.K."/>
            <person name="Kim D.R."/>
            <person name="Kim S.C."/>
            <person name="Cho S."/>
            <person name="Cho B.K."/>
        </authorList>
    </citation>
    <scope>NUCLEOTIDE SEQUENCE [LARGE SCALE GENOMIC DNA]</scope>
    <source>
        <strain evidence="8">ATCC 8486</strain>
    </source>
</reference>
<dbReference type="InterPro" id="IPR011006">
    <property type="entry name" value="CheY-like_superfamily"/>
</dbReference>
<evidence type="ECO:0000256" key="2">
    <source>
        <dbReference type="ARBA" id="ARBA00022553"/>
    </source>
</evidence>
<reference evidence="6" key="3">
    <citation type="submission" date="2017-02" db="EMBL/GenBank/DDBJ databases">
        <title>Integrative analysis reveals regulation of autotrophic growth of syngas fermenting bacteria at the translational level.</title>
        <authorList>
            <person name="Song Y."/>
            <person name="Shin J."/>
            <person name="Jeong Y."/>
            <person name="Jin S."/>
            <person name="Kim D.R."/>
            <person name="Kim S.C."/>
            <person name="Cho S."/>
            <person name="Cho B.-K."/>
        </authorList>
    </citation>
    <scope>NUCLEOTIDE SEQUENCE</scope>
    <source>
        <strain evidence="6">ATCC 8486</strain>
    </source>
</reference>
<evidence type="ECO:0000256" key="1">
    <source>
        <dbReference type="ARBA" id="ARBA00018672"/>
    </source>
</evidence>
<comment type="function">
    <text evidence="3">May play the central regulatory role in sporulation. It may be an element of the effector pathway responsible for the activation of sporulation genes in response to nutritional stress. Spo0A may act in concert with spo0H (a sigma factor) to control the expression of some genes that are critical to the sporulation process.</text>
</comment>
<dbReference type="AlphaFoldDB" id="A0AAC9W2B2"/>
<dbReference type="EMBL" id="CP019962">
    <property type="protein sequence ID" value="ARD64931.1"/>
    <property type="molecule type" value="Genomic_DNA"/>
</dbReference>
<sequence length="128" mass="13918">MQNKILIVDDALFMRAMLKKILKEAGYTQIFEAANGVEACTVYEAEKPDAVLMDISMPEMNGIEALKAIVREDADAVVVMCSAVGQEAMILEAVQSGALDFIVKPFKPEQIIQAVETALDKKRGGDPT</sequence>
<evidence type="ECO:0000313" key="8">
    <source>
        <dbReference type="Proteomes" id="UP000192391"/>
    </source>
</evidence>
<name>A0AAC9W2B2_EUBLI</name>
<keyword evidence="9" id="KW-1185">Reference proteome</keyword>
<dbReference type="PANTHER" id="PTHR44591">
    <property type="entry name" value="STRESS RESPONSE REGULATOR PROTEIN 1"/>
    <property type="match status" value="1"/>
</dbReference>
<evidence type="ECO:0000256" key="4">
    <source>
        <dbReference type="PROSITE-ProRule" id="PRU00169"/>
    </source>
</evidence>
<reference evidence="6" key="1">
    <citation type="journal article" date="2015" name="Genome Announc.">
        <title>Draft Genome Sequence of Chemolithoautotrophic Acetogenic Butanol-Producing Eubacterium limosum ATCC 8486.</title>
        <authorList>
            <person name="Song Y."/>
            <person name="Cho B.K."/>
        </authorList>
    </citation>
    <scope>NUCLEOTIDE SEQUENCE</scope>
    <source>
        <strain evidence="6">ATCC 8486</strain>
    </source>
</reference>
<dbReference type="RefSeq" id="WP_038351848.1">
    <property type="nucleotide sequence ID" value="NZ_CP019962.1"/>
</dbReference>
<dbReference type="SUPFAM" id="SSF52172">
    <property type="entry name" value="CheY-like"/>
    <property type="match status" value="1"/>
</dbReference>